<accession>A0A6J5LGQ7</accession>
<proteinExistence type="predicted"/>
<dbReference type="EMBL" id="LR796247">
    <property type="protein sequence ID" value="CAB4130849.1"/>
    <property type="molecule type" value="Genomic_DNA"/>
</dbReference>
<organism evidence="1">
    <name type="scientific">uncultured Caudovirales phage</name>
    <dbReference type="NCBI Taxonomy" id="2100421"/>
    <lineage>
        <taxon>Viruses</taxon>
        <taxon>Duplodnaviria</taxon>
        <taxon>Heunggongvirae</taxon>
        <taxon>Uroviricota</taxon>
        <taxon>Caudoviricetes</taxon>
        <taxon>Peduoviridae</taxon>
        <taxon>Maltschvirus</taxon>
        <taxon>Maltschvirus maltsch</taxon>
    </lineage>
</organism>
<evidence type="ECO:0000313" key="1">
    <source>
        <dbReference type="EMBL" id="CAB4130849.1"/>
    </source>
</evidence>
<sequence>MDALIEELLTRVQRSYELLEAYEAQGAALSDREIGYAQGIREEIGFLERMLERFV</sequence>
<protein>
    <submittedName>
        <fullName evidence="1">Uncharacterized protein</fullName>
    </submittedName>
</protein>
<reference evidence="1" key="1">
    <citation type="submission" date="2020-04" db="EMBL/GenBank/DDBJ databases">
        <authorList>
            <person name="Chiriac C."/>
            <person name="Salcher M."/>
            <person name="Ghai R."/>
            <person name="Kavagutti S V."/>
        </authorList>
    </citation>
    <scope>NUCLEOTIDE SEQUENCE</scope>
</reference>
<name>A0A6J5LGQ7_9CAUD</name>
<gene>
    <name evidence="1" type="ORF">UFOVP132_20</name>
</gene>